<feature type="compositionally biased region" description="Low complexity" evidence="1">
    <location>
        <begin position="267"/>
        <end position="281"/>
    </location>
</feature>
<feature type="compositionally biased region" description="Polar residues" evidence="1">
    <location>
        <begin position="691"/>
        <end position="701"/>
    </location>
</feature>
<feature type="compositionally biased region" description="Polar residues" evidence="1">
    <location>
        <begin position="753"/>
        <end position="796"/>
    </location>
</feature>
<name>A0ABR5BVV7_9TREE</name>
<dbReference type="Proteomes" id="UP000054272">
    <property type="component" value="Unassembled WGS sequence"/>
</dbReference>
<feature type="compositionally biased region" description="Low complexity" evidence="1">
    <location>
        <begin position="320"/>
        <end position="329"/>
    </location>
</feature>
<feature type="region of interest" description="Disordered" evidence="1">
    <location>
        <begin position="258"/>
        <end position="345"/>
    </location>
</feature>
<feature type="compositionally biased region" description="Polar residues" evidence="1">
    <location>
        <begin position="52"/>
        <end position="68"/>
    </location>
</feature>
<feature type="region of interest" description="Disordered" evidence="1">
    <location>
        <begin position="752"/>
        <end position="880"/>
    </location>
</feature>
<feature type="region of interest" description="Disordered" evidence="1">
    <location>
        <begin position="52"/>
        <end position="116"/>
    </location>
</feature>
<proteinExistence type="predicted"/>
<protein>
    <submittedName>
        <fullName evidence="2">Uncharacterized protein</fullName>
    </submittedName>
</protein>
<feature type="compositionally biased region" description="Polar residues" evidence="1">
    <location>
        <begin position="803"/>
        <end position="817"/>
    </location>
</feature>
<feature type="compositionally biased region" description="Basic and acidic residues" evidence="1">
    <location>
        <begin position="69"/>
        <end position="80"/>
    </location>
</feature>
<evidence type="ECO:0000256" key="1">
    <source>
        <dbReference type="SAM" id="MobiDB-lite"/>
    </source>
</evidence>
<reference evidence="2 3" key="1">
    <citation type="submission" date="2015-01" db="EMBL/GenBank/DDBJ databases">
        <title>The Genome Sequence of Cryptococcus gattii EJB2.</title>
        <authorList>
            <consortium name="The Broad Institute Genomics Platform"/>
            <person name="Cuomo C."/>
            <person name="Litvintseva A."/>
            <person name="Chen Y."/>
            <person name="Heitman J."/>
            <person name="Sun S."/>
            <person name="Springer D."/>
            <person name="Dromer F."/>
            <person name="Young S."/>
            <person name="Zeng Q."/>
            <person name="Gargeya S."/>
            <person name="Abouelleil A."/>
            <person name="Alvarado L."/>
            <person name="Chapman S.B."/>
            <person name="Gainer-Dewar J."/>
            <person name="Goldberg J."/>
            <person name="Griggs A."/>
            <person name="Gujja S."/>
            <person name="Hansen M."/>
            <person name="Howarth C."/>
            <person name="Imamovic A."/>
            <person name="Larimer J."/>
            <person name="Murphy C."/>
            <person name="Naylor J."/>
            <person name="Pearson M."/>
            <person name="Priest M."/>
            <person name="Roberts A."/>
            <person name="Saif S."/>
            <person name="Shea T."/>
            <person name="Sykes S."/>
            <person name="Wortman J."/>
            <person name="Nusbaum C."/>
            <person name="Birren B."/>
        </authorList>
    </citation>
    <scope>NUCLEOTIDE SEQUENCE [LARGE SCALE GENOMIC DNA]</scope>
    <source>
        <strain evidence="2 3">EJB2</strain>
    </source>
</reference>
<feature type="compositionally biased region" description="Polar residues" evidence="1">
    <location>
        <begin position="725"/>
        <end position="739"/>
    </location>
</feature>
<feature type="region of interest" description="Disordered" evidence="1">
    <location>
        <begin position="456"/>
        <end position="484"/>
    </location>
</feature>
<keyword evidence="3" id="KW-1185">Reference proteome</keyword>
<feature type="compositionally biased region" description="Polar residues" evidence="1">
    <location>
        <begin position="282"/>
        <end position="302"/>
    </location>
</feature>
<feature type="compositionally biased region" description="Low complexity" evidence="1">
    <location>
        <begin position="82"/>
        <end position="92"/>
    </location>
</feature>
<sequence length="903" mass="95835">MSPSTTYQKARLSLAMLGLNGLPLDEYLSQLPPLPDTPKGSRRIDDIPEGIVSQSISQYSSPELSTSGRQEELDKGDRGSLRVPVPRNRVNVGSPLAKDPTTMSSSIEEGEDSPISPDTLQVGPHYEKIACDQSISQSPLARTSADQSVNHQAVPARRLSASFRLPNMGDISLIGECSLFGGASSVGDDSRDDSLDFELRDLRPKVDTINRSTSNPFMTRQQRNIDPALSQHLGQSTLLPTSPVKQAHLLASTNALHHVEPPWRGNDSTMTTSSDDSSCTTAGSRLTSPTRSSLAKVQSLPRSNALRRFPASKTGRTFPASSSSNSLASVGEEESERPIDLDKSTLLPVSPQKAAYLLRDEEMIARETLDEEPSYMLSIPPVTACRAAARSTGHDDDRTMDVRDLMAKVGKPKRASGTEESFVDLLHAEDDMFAKMDMTILGADETMMMPPILRPRQTSPSKIADQAQASTKTTLPTSRTSHKLSTLGDNRIHENKHVNLSRSKSLSKVAEIIQRVKADRLGVTSALRPGSPPKTVSVARTYKTSSTSIVTPAAPKVRTKVAPHTTGSRRISLSAGAVSSSASQKSIDLPRPAHIGSTCTYSTLLGTNPTSTSSSRRTTSAFIETHTARIAARDTQATLTARVPRASIVPSSRSEVKNRSGSVSSSISTSATVSCVPNSRPNIAAHRTITRSHTTEGLSTTASVRVPRASVAASSRPAGLPLPSTGPTARSATANTPASMATRARLSRAFGSDATSATNRLNQPATSTLATTATNKSSKLSSNPSVTSVRLSATSTDRLKSRALSTPASAATRQSVLPISHALPTPRSAIDTTKKLSKLPASTIGLPKPRGSTLPRPSISRVPAGGLGKNSAPPGSGSNIAALRSRLDELQAKQKERAAARRV</sequence>
<feature type="compositionally biased region" description="Low complexity" evidence="1">
    <location>
        <begin position="659"/>
        <end position="676"/>
    </location>
</feature>
<gene>
    <name evidence="2" type="ORF">I306_03144</name>
</gene>
<dbReference type="EMBL" id="KN848672">
    <property type="protein sequence ID" value="KIR79784.1"/>
    <property type="molecule type" value="Genomic_DNA"/>
</dbReference>
<feature type="compositionally biased region" description="Low complexity" evidence="1">
    <location>
        <begin position="702"/>
        <end position="718"/>
    </location>
</feature>
<organism evidence="2 3">
    <name type="scientific">Cryptococcus gattii EJB2</name>
    <dbReference type="NCBI Taxonomy" id="1296103"/>
    <lineage>
        <taxon>Eukaryota</taxon>
        <taxon>Fungi</taxon>
        <taxon>Dikarya</taxon>
        <taxon>Basidiomycota</taxon>
        <taxon>Agaricomycotina</taxon>
        <taxon>Tremellomycetes</taxon>
        <taxon>Tremellales</taxon>
        <taxon>Cryptococcaceae</taxon>
        <taxon>Cryptococcus</taxon>
        <taxon>Cryptococcus gattii species complex</taxon>
    </lineage>
</organism>
<feature type="region of interest" description="Disordered" evidence="1">
    <location>
        <begin position="633"/>
        <end position="739"/>
    </location>
</feature>
<accession>A0ABR5BVV7</accession>
<evidence type="ECO:0000313" key="3">
    <source>
        <dbReference type="Proteomes" id="UP000054272"/>
    </source>
</evidence>
<evidence type="ECO:0000313" key="2">
    <source>
        <dbReference type="EMBL" id="KIR79784.1"/>
    </source>
</evidence>